<evidence type="ECO:0000313" key="1">
    <source>
        <dbReference type="EMBL" id="VTN09790.1"/>
    </source>
</evidence>
<dbReference type="AlphaFoldDB" id="A0A4U9CVD0"/>
<protein>
    <submittedName>
        <fullName evidence="1">Uncharacterized protein</fullName>
    </submittedName>
</protein>
<evidence type="ECO:0000313" key="2">
    <source>
        <dbReference type="Proteomes" id="UP000339249"/>
    </source>
</evidence>
<name>A0A4U9CVD0_RAOTE</name>
<proteinExistence type="predicted"/>
<organism evidence="1 2">
    <name type="scientific">Raoultella terrigena</name>
    <name type="common">Klebsiella terrigena</name>
    <dbReference type="NCBI Taxonomy" id="577"/>
    <lineage>
        <taxon>Bacteria</taxon>
        <taxon>Pseudomonadati</taxon>
        <taxon>Pseudomonadota</taxon>
        <taxon>Gammaproteobacteria</taxon>
        <taxon>Enterobacterales</taxon>
        <taxon>Enterobacteriaceae</taxon>
        <taxon>Klebsiella/Raoultella group</taxon>
        <taxon>Raoultella</taxon>
    </lineage>
</organism>
<reference evidence="1 2" key="1">
    <citation type="submission" date="2019-04" db="EMBL/GenBank/DDBJ databases">
        <authorList>
            <consortium name="Pathogen Informatics"/>
        </authorList>
    </citation>
    <scope>NUCLEOTIDE SEQUENCE [LARGE SCALE GENOMIC DNA]</scope>
    <source>
        <strain evidence="1 2">NCTC9185</strain>
    </source>
</reference>
<dbReference type="EMBL" id="CABDVU010000001">
    <property type="protein sequence ID" value="VTN09790.1"/>
    <property type="molecule type" value="Genomic_DNA"/>
</dbReference>
<accession>A0A4U9CVD0</accession>
<dbReference type="Proteomes" id="UP000339249">
    <property type="component" value="Unassembled WGS sequence"/>
</dbReference>
<sequence length="75" mass="8609">MRARKGITCEENNLFTIMFHPWAHHLSTKWQVKEAIVISTSSFGMPLCWLRSFTPVTYYLYAPGIHSLAALTHAE</sequence>
<gene>
    <name evidence="1" type="ORF">NCTC9185_01692</name>
</gene>